<evidence type="ECO:0000313" key="1">
    <source>
        <dbReference type="EMBL" id="CAG9607708.1"/>
    </source>
</evidence>
<name>A0A9C7G8J3_9BACI</name>
<organism evidence="1 2">
    <name type="scientific">Pseudoneobacillus rhizosphaerae</name>
    <dbReference type="NCBI Taxonomy" id="2880968"/>
    <lineage>
        <taxon>Bacteria</taxon>
        <taxon>Bacillati</taxon>
        <taxon>Bacillota</taxon>
        <taxon>Bacilli</taxon>
        <taxon>Bacillales</taxon>
        <taxon>Bacillaceae</taxon>
        <taxon>Pseudoneobacillus</taxon>
    </lineage>
</organism>
<dbReference type="EMBL" id="CAKJTG010000006">
    <property type="protein sequence ID" value="CAG9607708.1"/>
    <property type="molecule type" value="Genomic_DNA"/>
</dbReference>
<accession>A0A9C7G8J3</accession>
<dbReference type="Proteomes" id="UP000789845">
    <property type="component" value="Unassembled WGS sequence"/>
</dbReference>
<sequence length="185" mass="20896">MVKKSLMIFLILFILFPSLSVIGESKDNTVSAILTAKVIIGLEEYGPPISKARVIVINSFGEVIGSKLTNSDGEAKIPITMNKDPRFPMKNMGEVTVIAVANGFNEYIDFSVPINENNDNTGRVFIPLWKIDPIRRNEPQYNNGSYHRFTVFKMLDYYAEKLGLKRQELTVDIGKEPPWSPELKK</sequence>
<keyword evidence="2" id="KW-1185">Reference proteome</keyword>
<proteinExistence type="predicted"/>
<gene>
    <name evidence="1" type="ORF">NEOCIP111885_01400</name>
</gene>
<evidence type="ECO:0000313" key="2">
    <source>
        <dbReference type="Proteomes" id="UP000789845"/>
    </source>
</evidence>
<dbReference type="AlphaFoldDB" id="A0A9C7G8J3"/>
<protein>
    <submittedName>
        <fullName evidence="1">Uncharacterized protein</fullName>
    </submittedName>
</protein>
<reference evidence="1" key="1">
    <citation type="submission" date="2021-10" db="EMBL/GenBank/DDBJ databases">
        <authorList>
            <person name="Criscuolo A."/>
        </authorList>
    </citation>
    <scope>NUCLEOTIDE SEQUENCE</scope>
    <source>
        <strain evidence="1">CIP111885</strain>
    </source>
</reference>
<comment type="caution">
    <text evidence="1">The sequence shown here is derived from an EMBL/GenBank/DDBJ whole genome shotgun (WGS) entry which is preliminary data.</text>
</comment>